<organism evidence="1 2">
    <name type="scientific">Pseudomonas syringae pv. atrofaciens</name>
    <dbReference type="NCBI Taxonomy" id="192087"/>
    <lineage>
        <taxon>Bacteria</taxon>
        <taxon>Pseudomonadati</taxon>
        <taxon>Pseudomonadota</taxon>
        <taxon>Gammaproteobacteria</taxon>
        <taxon>Pseudomonadales</taxon>
        <taxon>Pseudomonadaceae</taxon>
        <taxon>Pseudomonas</taxon>
        <taxon>Pseudomonas syringae</taxon>
    </lineage>
</organism>
<reference evidence="1 2" key="1">
    <citation type="submission" date="2018-04" db="EMBL/GenBank/DDBJ databases">
        <authorList>
            <person name="Cha J.-S."/>
        </authorList>
    </citation>
    <scope>NUCLEOTIDE SEQUENCE [LARGE SCALE GENOMIC DNA]</scope>
    <source>
        <strain evidence="1 2">LMG5095</strain>
    </source>
</reference>
<dbReference type="EMBL" id="CP028490">
    <property type="protein sequence ID" value="AVX22093.1"/>
    <property type="molecule type" value="Genomic_DNA"/>
</dbReference>
<sequence length="115" mass="12911">MAKCSTGVPRGRHNAVFRRILGVNSVTNIDSGRGVLPAPIIRNASEFAKSSHLSRDKRARHRAFFLSWPFDSKYASKFSVSEVSRQRVGFGAGRFFWRRGDSGCERSDDRANCCK</sequence>
<gene>
    <name evidence="1" type="ORF">DA456_01055</name>
</gene>
<evidence type="ECO:0000313" key="1">
    <source>
        <dbReference type="EMBL" id="AVX22093.1"/>
    </source>
</evidence>
<accession>A0AAD0I4Y6</accession>
<dbReference type="Proteomes" id="UP000240475">
    <property type="component" value="Chromosome"/>
</dbReference>
<evidence type="ECO:0000313" key="2">
    <source>
        <dbReference type="Proteomes" id="UP000240475"/>
    </source>
</evidence>
<name>A0AAD0I4Y6_PSESX</name>
<dbReference type="AlphaFoldDB" id="A0AAD0I4Y6"/>
<proteinExistence type="predicted"/>
<protein>
    <submittedName>
        <fullName evidence="1">Uncharacterized protein</fullName>
    </submittedName>
</protein>